<dbReference type="PANTHER" id="PTHR46121:SF3">
    <property type="entry name" value="STEROIDOGENIC ACUTE REGULATORY-LIKE PROTEIN 1"/>
    <property type="match status" value="1"/>
</dbReference>
<dbReference type="EMBL" id="CAJGYM010000001">
    <property type="protein sequence ID" value="CAD6184581.1"/>
    <property type="molecule type" value="Genomic_DNA"/>
</dbReference>
<dbReference type="GO" id="GO:0008289">
    <property type="term" value="F:lipid binding"/>
    <property type="evidence" value="ECO:0007669"/>
    <property type="project" value="InterPro"/>
</dbReference>
<dbReference type="Gene3D" id="3.30.530.20">
    <property type="match status" value="1"/>
</dbReference>
<organism evidence="2 3">
    <name type="scientific">Caenorhabditis auriculariae</name>
    <dbReference type="NCBI Taxonomy" id="2777116"/>
    <lineage>
        <taxon>Eukaryota</taxon>
        <taxon>Metazoa</taxon>
        <taxon>Ecdysozoa</taxon>
        <taxon>Nematoda</taxon>
        <taxon>Chromadorea</taxon>
        <taxon>Rhabditida</taxon>
        <taxon>Rhabditina</taxon>
        <taxon>Rhabditomorpha</taxon>
        <taxon>Rhabditoidea</taxon>
        <taxon>Rhabditidae</taxon>
        <taxon>Peloderinae</taxon>
        <taxon>Caenorhabditis</taxon>
    </lineage>
</organism>
<dbReference type="SMART" id="SM00234">
    <property type="entry name" value="START"/>
    <property type="match status" value="1"/>
</dbReference>
<dbReference type="GO" id="GO:0005765">
    <property type="term" value="C:lysosomal membrane"/>
    <property type="evidence" value="ECO:0007669"/>
    <property type="project" value="TreeGrafter"/>
</dbReference>
<keyword evidence="3" id="KW-1185">Reference proteome</keyword>
<accession>A0A8S1GNZ3</accession>
<dbReference type="OrthoDB" id="74575at2759"/>
<protein>
    <recommendedName>
        <fullName evidence="1">START domain-containing protein</fullName>
    </recommendedName>
</protein>
<dbReference type="InterPro" id="IPR002913">
    <property type="entry name" value="START_lipid-bd_dom"/>
</dbReference>
<dbReference type="GO" id="GO:0099044">
    <property type="term" value="P:vesicle tethering to endoplasmic reticulum"/>
    <property type="evidence" value="ECO:0007669"/>
    <property type="project" value="TreeGrafter"/>
</dbReference>
<evidence type="ECO:0000313" key="3">
    <source>
        <dbReference type="Proteomes" id="UP000835052"/>
    </source>
</evidence>
<proteinExistence type="predicted"/>
<dbReference type="PANTHER" id="PTHR46121">
    <property type="entry name" value="STEROIDOGENIC ACUTE REGULATORY PROTEIN-LIKE"/>
    <property type="match status" value="1"/>
</dbReference>
<sequence length="225" mass="25162">MSATILGVSDTVNDPAYTAAFEHTAKVFEETIKIFDDATNPSRDGWKLKSEHKEDKCYNKRFPLGKVYHLKKEYQAPVDLVFQDHWSDVENTVNWNPSTDYLKRLAVIGNQADVLQYALSDVAVIKGKDFIVCRMYRKTTDGYIVVASSFDTDLPPVPKKTRATANVVAGKFTGLGPQLSTIDFLASVELNDKLIPENLLSKNIADIVIKDARAAHKHISSKFSH</sequence>
<dbReference type="GO" id="GO:0005789">
    <property type="term" value="C:endoplasmic reticulum membrane"/>
    <property type="evidence" value="ECO:0007669"/>
    <property type="project" value="TreeGrafter"/>
</dbReference>
<dbReference type="GO" id="GO:0140284">
    <property type="term" value="C:endoplasmic reticulum-endosome membrane contact site"/>
    <property type="evidence" value="ECO:0007669"/>
    <property type="project" value="TreeGrafter"/>
</dbReference>
<name>A0A8S1GNZ3_9PELO</name>
<dbReference type="SUPFAM" id="SSF55961">
    <property type="entry name" value="Bet v1-like"/>
    <property type="match status" value="1"/>
</dbReference>
<feature type="domain" description="START" evidence="1">
    <location>
        <begin position="88"/>
        <end position="205"/>
    </location>
</feature>
<dbReference type="PROSITE" id="PS50848">
    <property type="entry name" value="START"/>
    <property type="match status" value="1"/>
</dbReference>
<dbReference type="Pfam" id="PF01852">
    <property type="entry name" value="START"/>
    <property type="match status" value="1"/>
</dbReference>
<dbReference type="AlphaFoldDB" id="A0A8S1GNZ3"/>
<evidence type="ECO:0000313" key="2">
    <source>
        <dbReference type="EMBL" id="CAD6184581.1"/>
    </source>
</evidence>
<dbReference type="Proteomes" id="UP000835052">
    <property type="component" value="Unassembled WGS sequence"/>
</dbReference>
<dbReference type="InterPro" id="IPR051869">
    <property type="entry name" value="STARD3"/>
</dbReference>
<comment type="caution">
    <text evidence="2">The sequence shown here is derived from an EMBL/GenBank/DDBJ whole genome shotgun (WGS) entry which is preliminary data.</text>
</comment>
<reference evidence="2" key="1">
    <citation type="submission" date="2020-10" db="EMBL/GenBank/DDBJ databases">
        <authorList>
            <person name="Kikuchi T."/>
        </authorList>
    </citation>
    <scope>NUCLEOTIDE SEQUENCE</scope>
    <source>
        <strain evidence="2">NKZ352</strain>
    </source>
</reference>
<dbReference type="GO" id="GO:0031902">
    <property type="term" value="C:late endosome membrane"/>
    <property type="evidence" value="ECO:0007669"/>
    <property type="project" value="TreeGrafter"/>
</dbReference>
<evidence type="ECO:0000259" key="1">
    <source>
        <dbReference type="PROSITE" id="PS50848"/>
    </source>
</evidence>
<gene>
    <name evidence="2" type="ORF">CAUJ_LOCUS500</name>
</gene>
<dbReference type="InterPro" id="IPR023393">
    <property type="entry name" value="START-like_dom_sf"/>
</dbReference>